<accession>A0ABR4EGD4</accession>
<comment type="caution">
    <text evidence="2">The sequence shown here is derived from an EMBL/GenBank/DDBJ whole genome shotgun (WGS) entry which is preliminary data.</text>
</comment>
<evidence type="ECO:0000256" key="1">
    <source>
        <dbReference type="SAM" id="MobiDB-lite"/>
    </source>
</evidence>
<sequence length="120" mass="13247">MGQMARAPNSQQVQPTFGLGLGLGLGLCLLCPLPVSVFLDSTSITPITRAQVHHHDPKGSTDYKRWLSPHQYNPTLTPRIPAQSQKQRGPNQEALLPENIYNHVPGYRRSHKANSGSSRK</sequence>
<dbReference type="EMBL" id="JBAWTH010000057">
    <property type="protein sequence ID" value="KAL2281508.1"/>
    <property type="molecule type" value="Genomic_DNA"/>
</dbReference>
<gene>
    <name evidence="2" type="ORF">FJTKL_11653</name>
</gene>
<evidence type="ECO:0000313" key="2">
    <source>
        <dbReference type="EMBL" id="KAL2281508.1"/>
    </source>
</evidence>
<name>A0ABR4EGD4_9PEZI</name>
<dbReference type="Proteomes" id="UP001600888">
    <property type="component" value="Unassembled WGS sequence"/>
</dbReference>
<protein>
    <submittedName>
        <fullName evidence="2">Uncharacterized protein</fullName>
    </submittedName>
</protein>
<evidence type="ECO:0000313" key="3">
    <source>
        <dbReference type="Proteomes" id="UP001600888"/>
    </source>
</evidence>
<feature type="compositionally biased region" description="Basic and acidic residues" evidence="1">
    <location>
        <begin position="53"/>
        <end position="65"/>
    </location>
</feature>
<feature type="compositionally biased region" description="Polar residues" evidence="1">
    <location>
        <begin position="70"/>
        <end position="90"/>
    </location>
</feature>
<keyword evidence="3" id="KW-1185">Reference proteome</keyword>
<organism evidence="2 3">
    <name type="scientific">Diaporthe vaccinii</name>
    <dbReference type="NCBI Taxonomy" id="105482"/>
    <lineage>
        <taxon>Eukaryota</taxon>
        <taxon>Fungi</taxon>
        <taxon>Dikarya</taxon>
        <taxon>Ascomycota</taxon>
        <taxon>Pezizomycotina</taxon>
        <taxon>Sordariomycetes</taxon>
        <taxon>Sordariomycetidae</taxon>
        <taxon>Diaporthales</taxon>
        <taxon>Diaporthaceae</taxon>
        <taxon>Diaporthe</taxon>
        <taxon>Diaporthe eres species complex</taxon>
    </lineage>
</organism>
<proteinExistence type="predicted"/>
<feature type="compositionally biased region" description="Basic residues" evidence="1">
    <location>
        <begin position="106"/>
        <end position="120"/>
    </location>
</feature>
<reference evidence="2 3" key="1">
    <citation type="submission" date="2024-03" db="EMBL/GenBank/DDBJ databases">
        <title>A high-quality draft genome sequence of Diaporthe vaccinii, a causative agent of upright dieback and viscid rot disease in cranberry plants.</title>
        <authorList>
            <person name="Sarrasin M."/>
            <person name="Lang B.F."/>
            <person name="Burger G."/>
        </authorList>
    </citation>
    <scope>NUCLEOTIDE SEQUENCE [LARGE SCALE GENOMIC DNA]</scope>
    <source>
        <strain evidence="2 3">IS7</strain>
    </source>
</reference>
<feature type="region of interest" description="Disordered" evidence="1">
    <location>
        <begin position="49"/>
        <end position="120"/>
    </location>
</feature>